<keyword evidence="2 8" id="KW-0812">Transmembrane</keyword>
<evidence type="ECO:0000256" key="4">
    <source>
        <dbReference type="ARBA" id="ARBA00023040"/>
    </source>
</evidence>
<dbReference type="Gene3D" id="1.20.1070.10">
    <property type="entry name" value="Rhodopsin 7-helix transmembrane proteins"/>
    <property type="match status" value="1"/>
</dbReference>
<evidence type="ECO:0000259" key="9">
    <source>
        <dbReference type="PROSITE" id="PS50262"/>
    </source>
</evidence>
<keyword evidence="7" id="KW-0807">Transducer</keyword>
<comment type="caution">
    <text evidence="10">The sequence shown here is derived from an EMBL/GenBank/DDBJ whole genome shotgun (WGS) entry which is preliminary data.</text>
</comment>
<keyword evidence="11" id="KW-1185">Reference proteome</keyword>
<keyword evidence="4" id="KW-0297">G-protein coupled receptor</keyword>
<protein>
    <recommendedName>
        <fullName evidence="9">G-protein coupled receptors family 1 profile domain-containing protein</fullName>
    </recommendedName>
</protein>
<evidence type="ECO:0000313" key="10">
    <source>
        <dbReference type="EMBL" id="KAK2175992.1"/>
    </source>
</evidence>
<evidence type="ECO:0000256" key="5">
    <source>
        <dbReference type="ARBA" id="ARBA00023136"/>
    </source>
</evidence>
<evidence type="ECO:0000256" key="6">
    <source>
        <dbReference type="ARBA" id="ARBA00023170"/>
    </source>
</evidence>
<name>A0AAD9KR55_RIDPI</name>
<dbReference type="EMBL" id="JAODUO010000693">
    <property type="protein sequence ID" value="KAK2175992.1"/>
    <property type="molecule type" value="Genomic_DNA"/>
</dbReference>
<keyword evidence="3 8" id="KW-1133">Transmembrane helix</keyword>
<feature type="transmembrane region" description="Helical" evidence="8">
    <location>
        <begin position="156"/>
        <end position="178"/>
    </location>
</feature>
<evidence type="ECO:0000313" key="11">
    <source>
        <dbReference type="Proteomes" id="UP001209878"/>
    </source>
</evidence>
<feature type="transmembrane region" description="Helical" evidence="8">
    <location>
        <begin position="115"/>
        <end position="135"/>
    </location>
</feature>
<sequence length="402" mass="45828">MALIASAVFNSSLLPTVQPLSQTTYPSIDDIVARHSPAKTIVDKYATPVWYVIGFPCNVMSFLVWIRPRMRHSSGCYLAALAMVDLVFLVLQLVFELETTWQMGLLNAPVLCEGFPIVFLTSQYLSPVLVLCFTVERYISVCHPFKREKYCSTSRAIKVITSIVMSCLLLNLIQGYFWTYNGDECSLREEVIAQETTSLWSLWTWVTEMLVFGAVPLTILILDLMVICETRKLSQLEEKRICLKQKRNKKSGTSATTAMLLAVSFYLIFTTLPVTVCYTLFYNFPAGDATLDDAQIDADPTWQNYFTYWLTRAVIQEIGMSHYACNFIIYCLKGKVFREEVRRLLVELMCCRDKSQNIWHTRSTHFDDMSSRRASTRSALYDQVTAHDTRARAVHPGGATDI</sequence>
<accession>A0AAD9KR55</accession>
<dbReference type="PANTHER" id="PTHR24243:SF233">
    <property type="entry name" value="THYROTROPIN-RELEASING HORMONE RECEPTOR"/>
    <property type="match status" value="1"/>
</dbReference>
<keyword evidence="5 8" id="KW-0472">Membrane</keyword>
<dbReference type="AlphaFoldDB" id="A0AAD9KR55"/>
<keyword evidence="6" id="KW-0675">Receptor</keyword>
<dbReference type="PANTHER" id="PTHR24243">
    <property type="entry name" value="G-PROTEIN COUPLED RECEPTOR"/>
    <property type="match status" value="1"/>
</dbReference>
<dbReference type="Pfam" id="PF00001">
    <property type="entry name" value="7tm_1"/>
    <property type="match status" value="1"/>
</dbReference>
<feature type="transmembrane region" description="Helical" evidence="8">
    <location>
        <begin position="49"/>
        <end position="66"/>
    </location>
</feature>
<evidence type="ECO:0000256" key="2">
    <source>
        <dbReference type="ARBA" id="ARBA00022692"/>
    </source>
</evidence>
<dbReference type="GO" id="GO:0004930">
    <property type="term" value="F:G protein-coupled receptor activity"/>
    <property type="evidence" value="ECO:0007669"/>
    <property type="project" value="UniProtKB-KW"/>
</dbReference>
<evidence type="ECO:0000256" key="8">
    <source>
        <dbReference type="SAM" id="Phobius"/>
    </source>
</evidence>
<reference evidence="10" key="1">
    <citation type="journal article" date="2023" name="Mol. Biol. Evol.">
        <title>Third-Generation Sequencing Reveals the Adaptive Role of the Epigenome in Three Deep-Sea Polychaetes.</title>
        <authorList>
            <person name="Perez M."/>
            <person name="Aroh O."/>
            <person name="Sun Y."/>
            <person name="Lan Y."/>
            <person name="Juniper S.K."/>
            <person name="Young C.R."/>
            <person name="Angers B."/>
            <person name="Qian P.Y."/>
        </authorList>
    </citation>
    <scope>NUCLEOTIDE SEQUENCE</scope>
    <source>
        <strain evidence="10">R07B-5</strain>
    </source>
</reference>
<dbReference type="PROSITE" id="PS50262">
    <property type="entry name" value="G_PROTEIN_RECEP_F1_2"/>
    <property type="match status" value="1"/>
</dbReference>
<feature type="domain" description="G-protein coupled receptors family 1 profile" evidence="9">
    <location>
        <begin position="57"/>
        <end position="330"/>
    </location>
</feature>
<organism evidence="10 11">
    <name type="scientific">Ridgeia piscesae</name>
    <name type="common">Tubeworm</name>
    <dbReference type="NCBI Taxonomy" id="27915"/>
    <lineage>
        <taxon>Eukaryota</taxon>
        <taxon>Metazoa</taxon>
        <taxon>Spiralia</taxon>
        <taxon>Lophotrochozoa</taxon>
        <taxon>Annelida</taxon>
        <taxon>Polychaeta</taxon>
        <taxon>Sedentaria</taxon>
        <taxon>Canalipalpata</taxon>
        <taxon>Sabellida</taxon>
        <taxon>Siboglinidae</taxon>
        <taxon>Ridgeia</taxon>
    </lineage>
</organism>
<comment type="subcellular location">
    <subcellularLocation>
        <location evidence="1">Membrane</location>
        <topology evidence="1">Multi-pass membrane protein</topology>
    </subcellularLocation>
</comment>
<dbReference type="InterPro" id="IPR017452">
    <property type="entry name" value="GPCR_Rhodpsn_7TM"/>
</dbReference>
<proteinExistence type="predicted"/>
<feature type="transmembrane region" description="Helical" evidence="8">
    <location>
        <begin position="209"/>
        <end position="230"/>
    </location>
</feature>
<dbReference type="Proteomes" id="UP001209878">
    <property type="component" value="Unassembled WGS sequence"/>
</dbReference>
<dbReference type="SUPFAM" id="SSF81321">
    <property type="entry name" value="Family A G protein-coupled receptor-like"/>
    <property type="match status" value="1"/>
</dbReference>
<dbReference type="InterPro" id="IPR000276">
    <property type="entry name" value="GPCR_Rhodpsn"/>
</dbReference>
<gene>
    <name evidence="10" type="ORF">NP493_692g07037</name>
</gene>
<evidence type="ECO:0000256" key="3">
    <source>
        <dbReference type="ARBA" id="ARBA00022989"/>
    </source>
</evidence>
<dbReference type="CDD" id="cd14978">
    <property type="entry name" value="7tmA_FMRFamide_R-like"/>
    <property type="match status" value="1"/>
</dbReference>
<dbReference type="GO" id="GO:0005886">
    <property type="term" value="C:plasma membrane"/>
    <property type="evidence" value="ECO:0007669"/>
    <property type="project" value="TreeGrafter"/>
</dbReference>
<evidence type="ECO:0000256" key="1">
    <source>
        <dbReference type="ARBA" id="ARBA00004141"/>
    </source>
</evidence>
<feature type="transmembrane region" description="Helical" evidence="8">
    <location>
        <begin position="78"/>
        <end position="95"/>
    </location>
</feature>
<dbReference type="PRINTS" id="PR00237">
    <property type="entry name" value="GPCRRHODOPSN"/>
</dbReference>
<evidence type="ECO:0000256" key="7">
    <source>
        <dbReference type="ARBA" id="ARBA00023224"/>
    </source>
</evidence>